<protein>
    <submittedName>
        <fullName evidence="1">Invasion protein IalB</fullName>
    </submittedName>
</protein>
<organism evidence="1 2">
    <name type="scientific">Phytopseudomonas flavescens</name>
    <dbReference type="NCBI Taxonomy" id="29435"/>
    <lineage>
        <taxon>Bacteria</taxon>
        <taxon>Pseudomonadati</taxon>
        <taxon>Pseudomonadota</taxon>
        <taxon>Gammaproteobacteria</taxon>
        <taxon>Pseudomonadales</taxon>
        <taxon>Pseudomonadaceae</taxon>
        <taxon>Phytopseudomonas</taxon>
    </lineage>
</organism>
<name>A0A7Z0BN44_9GAMM</name>
<accession>A0A7Z0BN44</accession>
<evidence type="ECO:0000313" key="2">
    <source>
        <dbReference type="Proteomes" id="UP000578688"/>
    </source>
</evidence>
<dbReference type="Proteomes" id="UP000578688">
    <property type="component" value="Unassembled WGS sequence"/>
</dbReference>
<gene>
    <name evidence="1" type="ORF">FHR27_001802</name>
</gene>
<comment type="caution">
    <text evidence="1">The sequence shown here is derived from an EMBL/GenBank/DDBJ whole genome shotgun (WGS) entry which is preliminary data.</text>
</comment>
<evidence type="ECO:0000313" key="1">
    <source>
        <dbReference type="EMBL" id="NYH73192.1"/>
    </source>
</evidence>
<reference evidence="1 2" key="1">
    <citation type="submission" date="2020-07" db="EMBL/GenBank/DDBJ databases">
        <title>Genomic analyses of the natural microbiome of Caenorhabditis elegans.</title>
        <authorList>
            <person name="Samuel B."/>
        </authorList>
    </citation>
    <scope>NUCLEOTIDE SEQUENCE [LARGE SCALE GENOMIC DNA]</scope>
    <source>
        <strain evidence="1 2">BIGb0408</strain>
    </source>
</reference>
<proteinExistence type="predicted"/>
<keyword evidence="2" id="KW-1185">Reference proteome</keyword>
<sequence>MVALPLNPYCPGDSPASGLLRYWRCLQDGCSTPRRCCLRPNEYLQILACRSPLAGDTIVALPLNLRLPDDSPASGLLRYWRCLQDGCSRPRRYCLRSCKYLQIQACRSPLAVALPLNLRLPDDSPASGLLRYWRCLQNGCSTPRRYCLRPNEYLQIQACRSPLAGDTIVALPLNLRLPDDSPASRLLRYWRCLQNGCSTPRRYCLRPNEYLQIQACRSPLAGDTIVALPLNLRLPDDSPASRLLRYWRCLQDVCSRPRLRCCRGPANICRSRPVGARLRAIRLWPCC</sequence>
<dbReference type="EMBL" id="JACBYV010000001">
    <property type="protein sequence ID" value="NYH73192.1"/>
    <property type="molecule type" value="Genomic_DNA"/>
</dbReference>
<dbReference type="AlphaFoldDB" id="A0A7Z0BN44"/>